<dbReference type="Proteomes" id="UP000232323">
    <property type="component" value="Unassembled WGS sequence"/>
</dbReference>
<feature type="compositionally biased region" description="Low complexity" evidence="1">
    <location>
        <begin position="42"/>
        <end position="62"/>
    </location>
</feature>
<organism evidence="2 3">
    <name type="scientific">Chlamydomonas eustigma</name>
    <dbReference type="NCBI Taxonomy" id="1157962"/>
    <lineage>
        <taxon>Eukaryota</taxon>
        <taxon>Viridiplantae</taxon>
        <taxon>Chlorophyta</taxon>
        <taxon>core chlorophytes</taxon>
        <taxon>Chlorophyceae</taxon>
        <taxon>CS clade</taxon>
        <taxon>Chlamydomonadales</taxon>
        <taxon>Chlamydomonadaceae</taxon>
        <taxon>Chlamydomonas</taxon>
    </lineage>
</organism>
<name>A0A250WQ64_9CHLO</name>
<feature type="region of interest" description="Disordered" evidence="1">
    <location>
        <begin position="24"/>
        <end position="85"/>
    </location>
</feature>
<evidence type="ECO:0000256" key="1">
    <source>
        <dbReference type="SAM" id="MobiDB-lite"/>
    </source>
</evidence>
<proteinExistence type="predicted"/>
<dbReference type="AlphaFoldDB" id="A0A250WQ64"/>
<protein>
    <submittedName>
        <fullName evidence="2">Uncharacterized protein</fullName>
    </submittedName>
</protein>
<comment type="caution">
    <text evidence="2">The sequence shown here is derived from an EMBL/GenBank/DDBJ whole genome shotgun (WGS) entry which is preliminary data.</text>
</comment>
<evidence type="ECO:0000313" key="2">
    <source>
        <dbReference type="EMBL" id="GAX72802.1"/>
    </source>
</evidence>
<feature type="compositionally biased region" description="Basic and acidic residues" evidence="1">
    <location>
        <begin position="63"/>
        <end position="73"/>
    </location>
</feature>
<accession>A0A250WQ64</accession>
<reference evidence="2 3" key="1">
    <citation type="submission" date="2017-08" db="EMBL/GenBank/DDBJ databases">
        <title>Acidophilic green algal genome provides insights into adaptation to an acidic environment.</title>
        <authorList>
            <person name="Hirooka S."/>
            <person name="Hirose Y."/>
            <person name="Kanesaki Y."/>
            <person name="Higuchi S."/>
            <person name="Fujiwara T."/>
            <person name="Onuma R."/>
            <person name="Era A."/>
            <person name="Ohbayashi R."/>
            <person name="Uzuka A."/>
            <person name="Nozaki H."/>
            <person name="Yoshikawa H."/>
            <person name="Miyagishima S.Y."/>
        </authorList>
    </citation>
    <scope>NUCLEOTIDE SEQUENCE [LARGE SCALE GENOMIC DNA]</scope>
    <source>
        <strain evidence="2 3">NIES-2499</strain>
    </source>
</reference>
<evidence type="ECO:0000313" key="3">
    <source>
        <dbReference type="Proteomes" id="UP000232323"/>
    </source>
</evidence>
<keyword evidence="3" id="KW-1185">Reference proteome</keyword>
<gene>
    <name evidence="2" type="ORF">CEUSTIGMA_g257.t1</name>
</gene>
<sequence length="140" mass="15776">MNSQKTHPILVGFDSVTLSSEKLSIQEMPRSRRRTSLLSNMLQTQTSGLSSTSDDQSESSESYTHDLIGEYHGPESSSSLFNDEEFSSKIYGPPSSLPSSPIPIPNVTYLKNPQHIEERNRLLKAMIIHRTRAELEKNRL</sequence>
<dbReference type="EMBL" id="BEGY01000001">
    <property type="protein sequence ID" value="GAX72802.1"/>
    <property type="molecule type" value="Genomic_DNA"/>
</dbReference>